<dbReference type="OrthoDB" id="6197874at2759"/>
<reference evidence="2" key="1">
    <citation type="submission" date="2025-08" db="UniProtKB">
        <authorList>
            <consortium name="RefSeq"/>
        </authorList>
    </citation>
    <scope>IDENTIFICATION</scope>
</reference>
<dbReference type="GeneID" id="106068248"/>
<protein>
    <submittedName>
        <fullName evidence="2">Uncharacterized protein LOC106068248 isoform X1</fullName>
    </submittedName>
</protein>
<gene>
    <name evidence="2" type="primary">LOC106068248</name>
</gene>
<evidence type="ECO:0000313" key="2">
    <source>
        <dbReference type="RefSeq" id="XP_055896699.1"/>
    </source>
</evidence>
<accession>A0A9W3BAV5</accession>
<organism evidence="1 2">
    <name type="scientific">Biomphalaria glabrata</name>
    <name type="common">Bloodfluke planorb</name>
    <name type="synonym">Freshwater snail</name>
    <dbReference type="NCBI Taxonomy" id="6526"/>
    <lineage>
        <taxon>Eukaryota</taxon>
        <taxon>Metazoa</taxon>
        <taxon>Spiralia</taxon>
        <taxon>Lophotrochozoa</taxon>
        <taxon>Mollusca</taxon>
        <taxon>Gastropoda</taxon>
        <taxon>Heterobranchia</taxon>
        <taxon>Euthyneura</taxon>
        <taxon>Panpulmonata</taxon>
        <taxon>Hygrophila</taxon>
        <taxon>Lymnaeoidea</taxon>
        <taxon>Planorbidae</taxon>
        <taxon>Biomphalaria</taxon>
    </lineage>
</organism>
<proteinExistence type="predicted"/>
<dbReference type="AlphaFoldDB" id="A0A9W3BAV5"/>
<sequence>MRPYIELVEIGLKLHNLEEIKALLNNVLEDVDLVMKKGKLWIEEKETSTFMEMKQFITETTSHILNRCTSVTRHKTKELDVPALSVEQDTLNLQLTLKVKEMDSNFSLQSKKIKKLQQNLKDQQTIVERQEDTIEMLFNDFENENNAKFSETENKFNDRFQEIREEFMTELQAASSFISQQQTQWETFCLELKEKQEIDKIQDQKELDVHTKIEELFKKQKELSKKFENIIGKEDSQRKLFFKIRNLQMEFTRFREKEFYCENTGQSDVKCNDKCYHVIGQQDQQISDGGQDYLHEYLADCLRHPGHLDFIPVDTLGLEHLPEDLNDKDLYNLIKAVADLTVRVNVTMTSPHRPKFWPNTKIPYSLYNMRGSQQLRTGNGMVQNVNKILAKTCPCLKCQLSDNPKQYYWSVGFGTIASLVFDNIEASHTTCRFFYDTEYSPEIVLNVDDKNVYKSVENDLSFFYCSTCDEAFVDKLEKSLKQFLHLQQIVKTKYKKTLTENKLMFLVSHPHGCSKRICFGQWRDKYTTFFLTTRYTYLTSICSGCSGAPVYFLGDKRYYHSGSLNSGLGYSDFGGEKYHVFW</sequence>
<keyword evidence="1" id="KW-1185">Reference proteome</keyword>
<evidence type="ECO:0000313" key="1">
    <source>
        <dbReference type="Proteomes" id="UP001165740"/>
    </source>
</evidence>
<name>A0A9W3BAV5_BIOGL</name>
<dbReference type="Proteomes" id="UP001165740">
    <property type="component" value="Chromosome 9"/>
</dbReference>
<dbReference type="RefSeq" id="XP_055896699.1">
    <property type="nucleotide sequence ID" value="XM_056040724.1"/>
</dbReference>